<gene>
    <name evidence="3" type="ORF">PCOR1329_LOCUS166</name>
</gene>
<dbReference type="Gene3D" id="1.25.40.20">
    <property type="entry name" value="Ankyrin repeat-containing domain"/>
    <property type="match status" value="1"/>
</dbReference>
<comment type="caution">
    <text evidence="3">The sequence shown here is derived from an EMBL/GenBank/DDBJ whole genome shotgun (WGS) entry which is preliminary data.</text>
</comment>
<dbReference type="PROSITE" id="PS50088">
    <property type="entry name" value="ANK_REPEAT"/>
    <property type="match status" value="1"/>
</dbReference>
<protein>
    <submittedName>
        <fullName evidence="3">Uncharacterized protein</fullName>
    </submittedName>
</protein>
<feature type="region of interest" description="Disordered" evidence="2">
    <location>
        <begin position="103"/>
        <end position="125"/>
    </location>
</feature>
<dbReference type="PROSITE" id="PS50297">
    <property type="entry name" value="ANK_REP_REGION"/>
    <property type="match status" value="1"/>
</dbReference>
<reference evidence="3" key="1">
    <citation type="submission" date="2023-10" db="EMBL/GenBank/DDBJ databases">
        <authorList>
            <person name="Chen Y."/>
            <person name="Shah S."/>
            <person name="Dougan E. K."/>
            <person name="Thang M."/>
            <person name="Chan C."/>
        </authorList>
    </citation>
    <scope>NUCLEOTIDE SEQUENCE [LARGE SCALE GENOMIC DNA]</scope>
</reference>
<feature type="repeat" description="ANK" evidence="1">
    <location>
        <begin position="19"/>
        <end position="51"/>
    </location>
</feature>
<dbReference type="SUPFAM" id="SSF48403">
    <property type="entry name" value="Ankyrin repeat"/>
    <property type="match status" value="1"/>
</dbReference>
<keyword evidence="1" id="KW-0040">ANK repeat</keyword>
<proteinExistence type="predicted"/>
<evidence type="ECO:0000313" key="4">
    <source>
        <dbReference type="Proteomes" id="UP001189429"/>
    </source>
</evidence>
<dbReference type="EMBL" id="CAUYUJ010000010">
    <property type="protein sequence ID" value="CAK0788227.1"/>
    <property type="molecule type" value="Genomic_DNA"/>
</dbReference>
<dbReference type="Pfam" id="PF12796">
    <property type="entry name" value="Ank_2"/>
    <property type="match status" value="1"/>
</dbReference>
<dbReference type="InterPro" id="IPR002110">
    <property type="entry name" value="Ankyrin_rpt"/>
</dbReference>
<dbReference type="SMART" id="SM00248">
    <property type="entry name" value="ANK"/>
    <property type="match status" value="1"/>
</dbReference>
<evidence type="ECO:0000313" key="3">
    <source>
        <dbReference type="EMBL" id="CAK0788227.1"/>
    </source>
</evidence>
<sequence>MVAFCVDSLSLPCKARDGDGDTPLLVAVYEGHASVVEWLLDHGSTADESNNDGVSVVLAAEACGHADVRRLLDRRLAGGLEKLWLDEVARRPQLILNFLERGAPAAGEPGAPCASAGSGDVDMAR</sequence>
<dbReference type="Proteomes" id="UP001189429">
    <property type="component" value="Unassembled WGS sequence"/>
</dbReference>
<organism evidence="3 4">
    <name type="scientific">Prorocentrum cordatum</name>
    <dbReference type="NCBI Taxonomy" id="2364126"/>
    <lineage>
        <taxon>Eukaryota</taxon>
        <taxon>Sar</taxon>
        <taxon>Alveolata</taxon>
        <taxon>Dinophyceae</taxon>
        <taxon>Prorocentrales</taxon>
        <taxon>Prorocentraceae</taxon>
        <taxon>Prorocentrum</taxon>
    </lineage>
</organism>
<name>A0ABN9P6F7_9DINO</name>
<dbReference type="InterPro" id="IPR036770">
    <property type="entry name" value="Ankyrin_rpt-contain_sf"/>
</dbReference>
<evidence type="ECO:0000256" key="1">
    <source>
        <dbReference type="PROSITE-ProRule" id="PRU00023"/>
    </source>
</evidence>
<accession>A0ABN9P6F7</accession>
<evidence type="ECO:0000256" key="2">
    <source>
        <dbReference type="SAM" id="MobiDB-lite"/>
    </source>
</evidence>
<feature type="compositionally biased region" description="Low complexity" evidence="2">
    <location>
        <begin position="103"/>
        <end position="119"/>
    </location>
</feature>
<keyword evidence="4" id="KW-1185">Reference proteome</keyword>